<dbReference type="RefSeq" id="XP_056042288.1">
    <property type="nucleotide sequence ID" value="XM_056184555.1"/>
</dbReference>
<accession>A0AAD7QPB8</accession>
<evidence type="ECO:0000313" key="4">
    <source>
        <dbReference type="Proteomes" id="UP001217417"/>
    </source>
</evidence>
<feature type="region of interest" description="Disordered" evidence="1">
    <location>
        <begin position="125"/>
        <end position="237"/>
    </location>
</feature>
<keyword evidence="4" id="KW-1185">Reference proteome</keyword>
<keyword evidence="2" id="KW-0472">Membrane</keyword>
<feature type="transmembrane region" description="Helical" evidence="2">
    <location>
        <begin position="47"/>
        <end position="68"/>
    </location>
</feature>
<feature type="compositionally biased region" description="Basic and acidic residues" evidence="1">
    <location>
        <begin position="181"/>
        <end position="193"/>
    </location>
</feature>
<dbReference type="AlphaFoldDB" id="A0AAD7QPB8"/>
<evidence type="ECO:0000256" key="2">
    <source>
        <dbReference type="SAM" id="Phobius"/>
    </source>
</evidence>
<protein>
    <submittedName>
        <fullName evidence="3">Uncharacterized protein</fullName>
    </submittedName>
</protein>
<keyword evidence="2" id="KW-0812">Transmembrane</keyword>
<name>A0AAD7QPB8_9ASCO</name>
<evidence type="ECO:0000313" key="3">
    <source>
        <dbReference type="EMBL" id="KAJ8098838.1"/>
    </source>
</evidence>
<feature type="compositionally biased region" description="Low complexity" evidence="1">
    <location>
        <begin position="218"/>
        <end position="230"/>
    </location>
</feature>
<evidence type="ECO:0000256" key="1">
    <source>
        <dbReference type="SAM" id="MobiDB-lite"/>
    </source>
</evidence>
<dbReference type="EMBL" id="JARPMG010000008">
    <property type="protein sequence ID" value="KAJ8098838.1"/>
    <property type="molecule type" value="Genomic_DNA"/>
</dbReference>
<proteinExistence type="predicted"/>
<reference evidence="3" key="1">
    <citation type="submission" date="2023-03" db="EMBL/GenBank/DDBJ databases">
        <title>Near-Complete genome sequence of Lipomyces tetrasporous NRRL Y-64009, an oleaginous yeast capable of growing on lignocellulosic hydrolysates.</title>
        <authorList>
            <consortium name="Lawrence Berkeley National Laboratory"/>
            <person name="Jagtap S.S."/>
            <person name="Liu J.-J."/>
            <person name="Walukiewicz H.E."/>
            <person name="Pangilinan J."/>
            <person name="Lipzen A."/>
            <person name="Ahrendt S."/>
            <person name="Koriabine M."/>
            <person name="Cobaugh K."/>
            <person name="Salamov A."/>
            <person name="Yoshinaga Y."/>
            <person name="Ng V."/>
            <person name="Daum C."/>
            <person name="Grigoriev I.V."/>
            <person name="Slininger P.J."/>
            <person name="Dien B.S."/>
            <person name="Jin Y.-S."/>
            <person name="Rao C.V."/>
        </authorList>
    </citation>
    <scope>NUCLEOTIDE SEQUENCE</scope>
    <source>
        <strain evidence="3">NRRL Y-64009</strain>
    </source>
</reference>
<comment type="caution">
    <text evidence="3">The sequence shown here is derived from an EMBL/GenBank/DDBJ whole genome shotgun (WGS) entry which is preliminary data.</text>
</comment>
<feature type="compositionally biased region" description="Basic residues" evidence="1">
    <location>
        <begin position="160"/>
        <end position="169"/>
    </location>
</feature>
<organism evidence="3 4">
    <name type="scientific">Lipomyces tetrasporus</name>
    <dbReference type="NCBI Taxonomy" id="54092"/>
    <lineage>
        <taxon>Eukaryota</taxon>
        <taxon>Fungi</taxon>
        <taxon>Dikarya</taxon>
        <taxon>Ascomycota</taxon>
        <taxon>Saccharomycotina</taxon>
        <taxon>Lipomycetes</taxon>
        <taxon>Lipomycetales</taxon>
        <taxon>Lipomycetaceae</taxon>
        <taxon>Lipomyces</taxon>
    </lineage>
</organism>
<feature type="compositionally biased region" description="Low complexity" evidence="1">
    <location>
        <begin position="200"/>
        <end position="209"/>
    </location>
</feature>
<dbReference type="GeneID" id="80879721"/>
<feature type="transmembrane region" description="Helical" evidence="2">
    <location>
        <begin position="16"/>
        <end position="35"/>
    </location>
</feature>
<sequence>MAESADSEPSQPRMQFGSFAVGMTAGFVLSSIFPAPSSYLRALIVRLFDILAVLLAWTAILVICFATYKILIDKDTDFLSHAGTAIKSVRQHIATSTTTDDKQKVTALSPSSEFAARPYPFVHQHCKDSSPTRPVSPSTSSTFSAATKKPAAASTSSPRMRSRSPKKTVKGSSSNSFSFKPYDEDGKDTDSAKTYRSHGKSLSSGSSSKSTEKDGSSESKSGIRSSNGSSPTVLASATRDPNKIPLVAAYVRPDINSPWTKLNGKGLALKITLEGLLLNDETGSRGGELKPWMLSLIEVSPRSIITTGLNVTRYSTT</sequence>
<feature type="compositionally biased region" description="Low complexity" evidence="1">
    <location>
        <begin position="131"/>
        <end position="159"/>
    </location>
</feature>
<gene>
    <name evidence="3" type="ORF">POJ06DRAFT_143194</name>
</gene>
<dbReference type="Proteomes" id="UP001217417">
    <property type="component" value="Unassembled WGS sequence"/>
</dbReference>
<keyword evidence="2" id="KW-1133">Transmembrane helix</keyword>